<evidence type="ECO:0008006" key="4">
    <source>
        <dbReference type="Google" id="ProtNLM"/>
    </source>
</evidence>
<dbReference type="STRING" id="633194.SAMN05421759_102105"/>
<sequence>MSRIVSRLRRYVPRRILALCLCAVSLALAPVAAAAETKVGSNVDNRVILGIAAKADALQPFLPEGWTPMAFPGGPFSGANVLFVAIDRLVQLDGEGAPFGPANTRHIAVAGLGQAGGEGAPRLHVYRVYSSDPSPNPYGNSLGADITRVYTEEGPANEGRSRSERWRVSPEGGGTLAIDLSFTTGMRGKSAGESQTYSNTDPDFFRIYRYDQVTQVLMSEGLGIPLSGSLSVTSDVPELSDIFDGSEAVVGVIDVPVYVRDVFLP</sequence>
<gene>
    <name evidence="2" type="ORF">SAMN05421759_102105</name>
</gene>
<dbReference type="Proteomes" id="UP000186684">
    <property type="component" value="Unassembled WGS sequence"/>
</dbReference>
<proteinExistence type="predicted"/>
<keyword evidence="3" id="KW-1185">Reference proteome</keyword>
<protein>
    <recommendedName>
        <fullName evidence="4">PEP-CTERM sorting domain-containing protein</fullName>
    </recommendedName>
</protein>
<accession>A0A1N7KVJ7</accession>
<reference evidence="3" key="1">
    <citation type="submission" date="2017-01" db="EMBL/GenBank/DDBJ databases">
        <authorList>
            <person name="Varghese N."/>
            <person name="Submissions S."/>
        </authorList>
    </citation>
    <scope>NUCLEOTIDE SEQUENCE [LARGE SCALE GENOMIC DNA]</scope>
    <source>
        <strain evidence="3">DSM 29430</strain>
    </source>
</reference>
<evidence type="ECO:0000313" key="2">
    <source>
        <dbReference type="EMBL" id="SIS65557.1"/>
    </source>
</evidence>
<feature type="signal peptide" evidence="1">
    <location>
        <begin position="1"/>
        <end position="34"/>
    </location>
</feature>
<dbReference type="RefSeq" id="WP_083950472.1">
    <property type="nucleotide sequence ID" value="NZ_FTOQ01000002.1"/>
</dbReference>
<evidence type="ECO:0000256" key="1">
    <source>
        <dbReference type="SAM" id="SignalP"/>
    </source>
</evidence>
<dbReference type="AlphaFoldDB" id="A0A1N7KVJ7"/>
<name>A0A1N7KVJ7_9RHOB</name>
<organism evidence="2 3">
    <name type="scientific">Roseivivax lentus</name>
    <dbReference type="NCBI Taxonomy" id="633194"/>
    <lineage>
        <taxon>Bacteria</taxon>
        <taxon>Pseudomonadati</taxon>
        <taxon>Pseudomonadota</taxon>
        <taxon>Alphaproteobacteria</taxon>
        <taxon>Rhodobacterales</taxon>
        <taxon>Roseobacteraceae</taxon>
        <taxon>Roseivivax</taxon>
    </lineage>
</organism>
<feature type="chain" id="PRO_5009943196" description="PEP-CTERM sorting domain-containing protein" evidence="1">
    <location>
        <begin position="35"/>
        <end position="265"/>
    </location>
</feature>
<dbReference type="OrthoDB" id="7059801at2"/>
<evidence type="ECO:0000313" key="3">
    <source>
        <dbReference type="Proteomes" id="UP000186684"/>
    </source>
</evidence>
<dbReference type="EMBL" id="FTOQ01000002">
    <property type="protein sequence ID" value="SIS65557.1"/>
    <property type="molecule type" value="Genomic_DNA"/>
</dbReference>
<keyword evidence="1" id="KW-0732">Signal</keyword>